<evidence type="ECO:0000313" key="11">
    <source>
        <dbReference type="Proteomes" id="UP000564496"/>
    </source>
</evidence>
<dbReference type="PROSITE" id="PS50893">
    <property type="entry name" value="ABC_TRANSPORTER_2"/>
    <property type="match status" value="2"/>
</dbReference>
<evidence type="ECO:0000256" key="6">
    <source>
        <dbReference type="ARBA" id="ARBA00022840"/>
    </source>
</evidence>
<dbReference type="FunFam" id="3.40.50.300:FF:000016">
    <property type="entry name" value="Oligopeptide ABC transporter ATP-binding component"/>
    <property type="match status" value="1"/>
</dbReference>
<dbReference type="InterPro" id="IPR017871">
    <property type="entry name" value="ABC_transporter-like_CS"/>
</dbReference>
<keyword evidence="3" id="KW-0813">Transport</keyword>
<dbReference type="Pfam" id="PF00005">
    <property type="entry name" value="ABC_tran"/>
    <property type="match status" value="2"/>
</dbReference>
<name>A0A7Z0DQ31_9ACTN</name>
<keyword evidence="11" id="KW-1185">Reference proteome</keyword>
<dbReference type="RefSeq" id="WP_246321529.1">
    <property type="nucleotide sequence ID" value="NZ_JACBZR010000001.1"/>
</dbReference>
<comment type="subcellular location">
    <subcellularLocation>
        <location evidence="1">Cell membrane</location>
        <topology evidence="1">Peripheral membrane protein</topology>
    </subcellularLocation>
</comment>
<dbReference type="PANTHER" id="PTHR43297">
    <property type="entry name" value="OLIGOPEPTIDE TRANSPORT ATP-BINDING PROTEIN APPD"/>
    <property type="match status" value="1"/>
</dbReference>
<keyword evidence="6 10" id="KW-0067">ATP-binding</keyword>
<evidence type="ECO:0000256" key="7">
    <source>
        <dbReference type="ARBA" id="ARBA00023136"/>
    </source>
</evidence>
<dbReference type="InterPro" id="IPR013563">
    <property type="entry name" value="Oligopep_ABC_C"/>
</dbReference>
<dbReference type="NCBIfam" id="NF007739">
    <property type="entry name" value="PRK10419.1"/>
    <property type="match status" value="2"/>
</dbReference>
<dbReference type="GO" id="GO:0005524">
    <property type="term" value="F:ATP binding"/>
    <property type="evidence" value="ECO:0007669"/>
    <property type="project" value="UniProtKB-KW"/>
</dbReference>
<proteinExistence type="inferred from homology"/>
<comment type="similarity">
    <text evidence="2">Belongs to the ABC transporter superfamily.</text>
</comment>
<evidence type="ECO:0000256" key="2">
    <source>
        <dbReference type="ARBA" id="ARBA00005417"/>
    </source>
</evidence>
<dbReference type="GO" id="GO:0015833">
    <property type="term" value="P:peptide transport"/>
    <property type="evidence" value="ECO:0007669"/>
    <property type="project" value="InterPro"/>
</dbReference>
<evidence type="ECO:0000256" key="3">
    <source>
        <dbReference type="ARBA" id="ARBA00022448"/>
    </source>
</evidence>
<feature type="compositionally biased region" description="Low complexity" evidence="8">
    <location>
        <begin position="10"/>
        <end position="20"/>
    </location>
</feature>
<evidence type="ECO:0000259" key="9">
    <source>
        <dbReference type="PROSITE" id="PS50893"/>
    </source>
</evidence>
<evidence type="ECO:0000313" key="10">
    <source>
        <dbReference type="EMBL" id="NYI79291.1"/>
    </source>
</evidence>
<sequence>MTRTDRTRTTAETMTETMTKTAEEQSGETSVGVDLLTGPAAVPLLKVSDLSVVHRTPASTSTVVSGVDLSIAPGEMVAVVGESGSGKSVTAKAIMGLLPQGLHASGTIAFDGKDLMDLGPRQRRAMRGNAIGMILQDPFTMLNPVMRVGRILVESLPPKLARRPRGEKRQEAIRRLAEVGIHDPSVVDRYPFQLSGGMRQRVAIAAALACDPELLIADEPSTALDVTTQREILSLIKDLQRSRGMGVMLITHDLRLAFGTCDRVHVLYAGSLLEVAPSADLEQEPLHPYSHGLLLSEPPADRRLREMASIPGSVPAADDVAGGCAFAPRCRWASARCTESRPELVDLGNQRWSRCLRLAEIRDEMAEIRARIEVGVDEVSGDTRGQLIQVRDVVKQFDNGKQGVRAVDGVSMGIGIGQSVGVVGESGSGKTTLARMLVGLETASGGDIEIDGIAVTDWSTLSRRDARRIRSTVQMVFQDPYSSLNPMRTIGWTLQEAIRTHDPKVTDVSARAADLLETVGLPASYAQRKPVALSGGERQRVAIGRALATQPRLLICDESVSALDMSVQAQILNLFGKLREEQGIGFLFITHDLAIVRQISDYIYVMHRGRVVEHGQTSDVLDRPKDAYTRKLIDSVPRSDGWAS</sequence>
<dbReference type="PROSITE" id="PS00211">
    <property type="entry name" value="ABC_TRANSPORTER_1"/>
    <property type="match status" value="2"/>
</dbReference>
<dbReference type="GO" id="GO:0016887">
    <property type="term" value="F:ATP hydrolysis activity"/>
    <property type="evidence" value="ECO:0007669"/>
    <property type="project" value="InterPro"/>
</dbReference>
<keyword evidence="4" id="KW-1003">Cell membrane</keyword>
<dbReference type="Pfam" id="PF08352">
    <property type="entry name" value="oligo_HPY"/>
    <property type="match status" value="2"/>
</dbReference>
<reference evidence="10 11" key="1">
    <citation type="submission" date="2020-07" db="EMBL/GenBank/DDBJ databases">
        <title>Sequencing the genomes of 1000 actinobacteria strains.</title>
        <authorList>
            <person name="Klenk H.-P."/>
        </authorList>
    </citation>
    <scope>NUCLEOTIDE SEQUENCE [LARGE SCALE GENOMIC DNA]</scope>
    <source>
        <strain evidence="10 11">DSM 26487</strain>
    </source>
</reference>
<dbReference type="InterPro" id="IPR027417">
    <property type="entry name" value="P-loop_NTPase"/>
</dbReference>
<accession>A0A7Z0DQ31</accession>
<dbReference type="SUPFAM" id="SSF52540">
    <property type="entry name" value="P-loop containing nucleoside triphosphate hydrolases"/>
    <property type="match status" value="2"/>
</dbReference>
<keyword evidence="7" id="KW-0472">Membrane</keyword>
<dbReference type="NCBIfam" id="NF008453">
    <property type="entry name" value="PRK11308.1"/>
    <property type="match status" value="2"/>
</dbReference>
<evidence type="ECO:0000256" key="1">
    <source>
        <dbReference type="ARBA" id="ARBA00004202"/>
    </source>
</evidence>
<feature type="region of interest" description="Disordered" evidence="8">
    <location>
        <begin position="1"/>
        <end position="30"/>
    </location>
</feature>
<protein>
    <submittedName>
        <fullName evidence="10">Peptide/nickel transport system ATP-binding protein</fullName>
    </submittedName>
</protein>
<dbReference type="AlphaFoldDB" id="A0A7Z0DQ31"/>
<dbReference type="SMART" id="SM00382">
    <property type="entry name" value="AAA"/>
    <property type="match status" value="2"/>
</dbReference>
<dbReference type="CDD" id="cd03257">
    <property type="entry name" value="ABC_NikE_OppD_transporters"/>
    <property type="match status" value="2"/>
</dbReference>
<dbReference type="Proteomes" id="UP000564496">
    <property type="component" value="Unassembled WGS sequence"/>
</dbReference>
<feature type="domain" description="ABC transporter" evidence="9">
    <location>
        <begin position="45"/>
        <end position="294"/>
    </location>
</feature>
<dbReference type="GO" id="GO:0005886">
    <property type="term" value="C:plasma membrane"/>
    <property type="evidence" value="ECO:0007669"/>
    <property type="project" value="UniProtKB-SubCell"/>
</dbReference>
<dbReference type="InterPro" id="IPR003593">
    <property type="entry name" value="AAA+_ATPase"/>
</dbReference>
<feature type="domain" description="ABC transporter" evidence="9">
    <location>
        <begin position="388"/>
        <end position="633"/>
    </location>
</feature>
<dbReference type="Gene3D" id="3.40.50.300">
    <property type="entry name" value="P-loop containing nucleotide triphosphate hydrolases"/>
    <property type="match status" value="2"/>
</dbReference>
<organism evidence="10 11">
    <name type="scientific">Nocardioides panzhihuensis</name>
    <dbReference type="NCBI Taxonomy" id="860243"/>
    <lineage>
        <taxon>Bacteria</taxon>
        <taxon>Bacillati</taxon>
        <taxon>Actinomycetota</taxon>
        <taxon>Actinomycetes</taxon>
        <taxon>Propionibacteriales</taxon>
        <taxon>Nocardioidaceae</taxon>
        <taxon>Nocardioides</taxon>
    </lineage>
</organism>
<dbReference type="InterPro" id="IPR050388">
    <property type="entry name" value="ABC_Ni/Peptide_Import"/>
</dbReference>
<comment type="caution">
    <text evidence="10">The sequence shown here is derived from an EMBL/GenBank/DDBJ whole genome shotgun (WGS) entry which is preliminary data.</text>
</comment>
<evidence type="ECO:0000256" key="8">
    <source>
        <dbReference type="SAM" id="MobiDB-lite"/>
    </source>
</evidence>
<keyword evidence="5" id="KW-0547">Nucleotide-binding</keyword>
<evidence type="ECO:0000256" key="5">
    <source>
        <dbReference type="ARBA" id="ARBA00022741"/>
    </source>
</evidence>
<dbReference type="EMBL" id="JACBZR010000001">
    <property type="protein sequence ID" value="NYI79291.1"/>
    <property type="molecule type" value="Genomic_DNA"/>
</dbReference>
<dbReference type="InterPro" id="IPR003439">
    <property type="entry name" value="ABC_transporter-like_ATP-bd"/>
</dbReference>
<gene>
    <name evidence="10" type="ORF">BJ988_003939</name>
</gene>
<dbReference type="PANTHER" id="PTHR43297:SF2">
    <property type="entry name" value="DIPEPTIDE TRANSPORT ATP-BINDING PROTEIN DPPD"/>
    <property type="match status" value="1"/>
</dbReference>
<evidence type="ECO:0000256" key="4">
    <source>
        <dbReference type="ARBA" id="ARBA00022475"/>
    </source>
</evidence>
<dbReference type="NCBIfam" id="TIGR01727">
    <property type="entry name" value="oligo_HPY"/>
    <property type="match status" value="1"/>
</dbReference>